<dbReference type="PANTHER" id="PTHR43586">
    <property type="entry name" value="CYSTEINE DESULFURASE"/>
    <property type="match status" value="1"/>
</dbReference>
<keyword evidence="8" id="KW-1185">Reference proteome</keyword>
<dbReference type="InterPro" id="IPR015424">
    <property type="entry name" value="PyrdxlP-dep_Trfase"/>
</dbReference>
<dbReference type="EMBL" id="CP036526">
    <property type="protein sequence ID" value="QDT11596.1"/>
    <property type="molecule type" value="Genomic_DNA"/>
</dbReference>
<keyword evidence="7" id="KW-0808">Transferase</keyword>
<evidence type="ECO:0000256" key="4">
    <source>
        <dbReference type="ARBA" id="ARBA00022898"/>
    </source>
</evidence>
<comment type="similarity">
    <text evidence="2">Belongs to the class-V pyridoxal-phosphate-dependent aminotransferase family. Csd subfamily.</text>
</comment>
<evidence type="ECO:0000259" key="6">
    <source>
        <dbReference type="Pfam" id="PF00266"/>
    </source>
</evidence>
<dbReference type="AlphaFoldDB" id="A0A517NWZ1"/>
<dbReference type="InterPro" id="IPR015421">
    <property type="entry name" value="PyrdxlP-dep_Trfase_major"/>
</dbReference>
<dbReference type="SUPFAM" id="SSF53383">
    <property type="entry name" value="PLP-dependent transferases"/>
    <property type="match status" value="1"/>
</dbReference>
<evidence type="ECO:0000256" key="3">
    <source>
        <dbReference type="ARBA" id="ARBA00012239"/>
    </source>
</evidence>
<dbReference type="Gene3D" id="3.40.640.10">
    <property type="entry name" value="Type I PLP-dependent aspartate aminotransferase-like (Major domain)"/>
    <property type="match status" value="1"/>
</dbReference>
<dbReference type="Gene3D" id="3.90.1150.10">
    <property type="entry name" value="Aspartate Aminotransferase, domain 1"/>
    <property type="match status" value="1"/>
</dbReference>
<dbReference type="InterPro" id="IPR015422">
    <property type="entry name" value="PyrdxlP-dep_Trfase_small"/>
</dbReference>
<name>A0A517NWZ1_9BACT</name>
<dbReference type="PIRSF" id="PIRSF005572">
    <property type="entry name" value="NifS"/>
    <property type="match status" value="1"/>
</dbReference>
<comment type="cofactor">
    <cofactor evidence="1">
        <name>pyridoxal 5'-phosphate</name>
        <dbReference type="ChEBI" id="CHEBI:597326"/>
    </cofactor>
</comment>
<protein>
    <recommendedName>
        <fullName evidence="3">cysteine desulfurase</fullName>
        <ecNumber evidence="3">2.8.1.7</ecNumber>
    </recommendedName>
</protein>
<evidence type="ECO:0000313" key="8">
    <source>
        <dbReference type="Proteomes" id="UP000319817"/>
    </source>
</evidence>
<comment type="catalytic activity">
    <reaction evidence="5">
        <text>(sulfur carrier)-H + L-cysteine = (sulfur carrier)-SH + L-alanine</text>
        <dbReference type="Rhea" id="RHEA:43892"/>
        <dbReference type="Rhea" id="RHEA-COMP:14737"/>
        <dbReference type="Rhea" id="RHEA-COMP:14739"/>
        <dbReference type="ChEBI" id="CHEBI:29917"/>
        <dbReference type="ChEBI" id="CHEBI:35235"/>
        <dbReference type="ChEBI" id="CHEBI:57972"/>
        <dbReference type="ChEBI" id="CHEBI:64428"/>
        <dbReference type="EC" id="2.8.1.7"/>
    </reaction>
</comment>
<evidence type="ECO:0000256" key="2">
    <source>
        <dbReference type="ARBA" id="ARBA00010447"/>
    </source>
</evidence>
<sequence>MSDRPRIYLDHAATSWPKQASVLDAVDAYARNVGASAGRGAYRSSMQASTHIQSARRSLAKLLNVPSSDCVSLHTSGTAALNAVIFGLVSPGDHVVTTATDHNSVLRPLQHLCETAGVELSIAECDAHGQVSAGAVLDLVRKQTRMVILSHASNVTGAVQPIETIGQTLAETSTLFVVDAAQTLGHLPIDVMDVQCDALASPGHKAIGGPLGTGLLYLASDLHAAIRPTIFGGTGSHSESLEMPSRYPDKLEAGNLNVPAIAGLAVAAQSTLESDQQQQRSRLSALSQLLHEGISSDGISSAGMVTVHSIAGPLPVASLSIDGLPASDVAAILDAEFGIETRAGFHCAAKIQDFLGNPTGGTLRISASSHTPDGEIEAATKAIREIAGT</sequence>
<dbReference type="EC" id="2.8.1.7" evidence="3"/>
<dbReference type="InterPro" id="IPR000192">
    <property type="entry name" value="Aminotrans_V_dom"/>
</dbReference>
<dbReference type="Proteomes" id="UP000319817">
    <property type="component" value="Chromosome"/>
</dbReference>
<dbReference type="OrthoDB" id="9804366at2"/>
<dbReference type="GO" id="GO:0031071">
    <property type="term" value="F:cysteine desulfurase activity"/>
    <property type="evidence" value="ECO:0007669"/>
    <property type="project" value="UniProtKB-EC"/>
</dbReference>
<reference evidence="7 8" key="1">
    <citation type="submission" date="2019-02" db="EMBL/GenBank/DDBJ databases">
        <title>Deep-cultivation of Planctomycetes and their phenomic and genomic characterization uncovers novel biology.</title>
        <authorList>
            <person name="Wiegand S."/>
            <person name="Jogler M."/>
            <person name="Boedeker C."/>
            <person name="Pinto D."/>
            <person name="Vollmers J."/>
            <person name="Rivas-Marin E."/>
            <person name="Kohn T."/>
            <person name="Peeters S.H."/>
            <person name="Heuer A."/>
            <person name="Rast P."/>
            <person name="Oberbeckmann S."/>
            <person name="Bunk B."/>
            <person name="Jeske O."/>
            <person name="Meyerdierks A."/>
            <person name="Storesund J.E."/>
            <person name="Kallscheuer N."/>
            <person name="Luecker S."/>
            <person name="Lage O.M."/>
            <person name="Pohl T."/>
            <person name="Merkel B.J."/>
            <person name="Hornburger P."/>
            <person name="Mueller R.-W."/>
            <person name="Bruemmer F."/>
            <person name="Labrenz M."/>
            <person name="Spormann A.M."/>
            <person name="Op den Camp H."/>
            <person name="Overmann J."/>
            <person name="Amann R."/>
            <person name="Jetten M.S.M."/>
            <person name="Mascher T."/>
            <person name="Medema M.H."/>
            <person name="Devos D.P."/>
            <person name="Kaster A.-K."/>
            <person name="Ovreas L."/>
            <person name="Rohde M."/>
            <person name="Galperin M.Y."/>
            <person name="Jogler C."/>
        </authorList>
    </citation>
    <scope>NUCLEOTIDE SEQUENCE [LARGE SCALE GENOMIC DNA]</scope>
    <source>
        <strain evidence="7 8">K23_9</strain>
    </source>
</reference>
<accession>A0A517NWZ1</accession>
<organism evidence="7 8">
    <name type="scientific">Stieleria marina</name>
    <dbReference type="NCBI Taxonomy" id="1930275"/>
    <lineage>
        <taxon>Bacteria</taxon>
        <taxon>Pseudomonadati</taxon>
        <taxon>Planctomycetota</taxon>
        <taxon>Planctomycetia</taxon>
        <taxon>Pirellulales</taxon>
        <taxon>Pirellulaceae</taxon>
        <taxon>Stieleria</taxon>
    </lineage>
</organism>
<dbReference type="InterPro" id="IPR016454">
    <property type="entry name" value="Cysteine_dSase"/>
</dbReference>
<proteinExistence type="inferred from homology"/>
<evidence type="ECO:0000313" key="7">
    <source>
        <dbReference type="EMBL" id="QDT11596.1"/>
    </source>
</evidence>
<evidence type="ECO:0000256" key="1">
    <source>
        <dbReference type="ARBA" id="ARBA00001933"/>
    </source>
</evidence>
<keyword evidence="4" id="KW-0663">Pyridoxal phosphate</keyword>
<evidence type="ECO:0000256" key="5">
    <source>
        <dbReference type="ARBA" id="ARBA00050776"/>
    </source>
</evidence>
<dbReference type="PANTHER" id="PTHR43586:SF4">
    <property type="entry name" value="ISOPENICILLIN N EPIMERASE"/>
    <property type="match status" value="1"/>
</dbReference>
<feature type="domain" description="Aminotransferase class V" evidence="6">
    <location>
        <begin position="7"/>
        <end position="377"/>
    </location>
</feature>
<dbReference type="Pfam" id="PF00266">
    <property type="entry name" value="Aminotran_5"/>
    <property type="match status" value="1"/>
</dbReference>
<gene>
    <name evidence="7" type="primary">csd_2</name>
    <name evidence="7" type="ORF">K239x_35960</name>
</gene>
<dbReference type="RefSeq" id="WP_145419403.1">
    <property type="nucleotide sequence ID" value="NZ_CP036526.1"/>
</dbReference>